<dbReference type="Gene3D" id="1.10.472.10">
    <property type="entry name" value="Cyclin-like"/>
    <property type="match status" value="2"/>
</dbReference>
<evidence type="ECO:0000313" key="2">
    <source>
        <dbReference type="EMBL" id="TFJ81967.1"/>
    </source>
</evidence>
<feature type="region of interest" description="Disordered" evidence="1">
    <location>
        <begin position="145"/>
        <end position="191"/>
    </location>
</feature>
<dbReference type="OrthoDB" id="10311833at2759"/>
<organism evidence="2 3">
    <name type="scientific">Nannochloropsis salina CCMP1776</name>
    <dbReference type="NCBI Taxonomy" id="1027361"/>
    <lineage>
        <taxon>Eukaryota</taxon>
        <taxon>Sar</taxon>
        <taxon>Stramenopiles</taxon>
        <taxon>Ochrophyta</taxon>
        <taxon>Eustigmatophyceae</taxon>
        <taxon>Eustigmatales</taxon>
        <taxon>Monodopsidaceae</taxon>
        <taxon>Microchloropsis</taxon>
        <taxon>Microchloropsis salina</taxon>
    </lineage>
</organism>
<sequence>MVAMERETCPHAPPQGNLEKTITDIHSRQRIAAYGRYSHQDSCQVREGGNAYGDARFVMSDEDGKNLDCNEELGDALETTLGVENRPPSFSNDRPGIRSEPQTHPFQHLQRFPPQPQRVSDCIPPPLNMAKVPRFSEHCGRTRVTRITSGHPPPPPPPPRTAFGRTQSLPSLSKPPPPPPPHLFRQRSYSSLSRPYRSRTGQFLSQHLDAVDESDPEDVAEMVLNMHIQERDYYAPPWAYFCRLEKDPVLAYWRRGAFQWFSRVVQHMLGNREIIPMATNFLDRYLAASLYPHLTGPYAASHPSPVAPWRPMSGEGLEAEGECSPALGVEHGWEGQENFGRVLSAASPSLGQQDGSDEVPVPAVLADERTFEKVAVCALILALKMQQGDSTVNVARKLTNLTSACHLSQGALCAMEFRMMGALGRYLNPPTPGTLIHHLLHFLPARRENRALFLVLDDHANDLALMALETPELVRFPVSIIAVAAILASFGWVRSCLKGEGAGAMGGPMESGHHGEEELSPGMEMEWLQTLDAKDLKIDWEEAHNCLEVLAREAKKAAALPDRGEGWGGSIYLPQFLALPPALFSQLGGRPTCVPHTPAPCAEVEPGAQMISPSGVEDIGVVEQASLYPPGAPLAAIPGRRGKRGLGARSDPGPVQGLGGQPLQGGFYHPPVGSGAAFSKGCAGKETVLPAPHGLPVSYRPSLHVPHVQRGKHPKQDYAHYLGNHPAPPPPAQAACLVEGRMHAMPPPQNRLEASVNLQPQSKYQQYQHQQQQQRWLQQQQYLQQQQQHWVQQQQRQQWS</sequence>
<proteinExistence type="predicted"/>
<dbReference type="Proteomes" id="UP000355283">
    <property type="component" value="Unassembled WGS sequence"/>
</dbReference>
<evidence type="ECO:0000256" key="1">
    <source>
        <dbReference type="SAM" id="MobiDB-lite"/>
    </source>
</evidence>
<feature type="region of interest" description="Disordered" evidence="1">
    <location>
        <begin position="1"/>
        <end position="20"/>
    </location>
</feature>
<gene>
    <name evidence="2" type="ORF">NSK_006635</name>
</gene>
<name>A0A4D9CV41_9STRA</name>
<feature type="compositionally biased region" description="Pro residues" evidence="1">
    <location>
        <begin position="173"/>
        <end position="182"/>
    </location>
</feature>
<reference evidence="2 3" key="1">
    <citation type="submission" date="2019-01" db="EMBL/GenBank/DDBJ databases">
        <title>Nuclear Genome Assembly of the Microalgal Biofuel strain Nannochloropsis salina CCMP1776.</title>
        <authorList>
            <person name="Hovde B."/>
        </authorList>
    </citation>
    <scope>NUCLEOTIDE SEQUENCE [LARGE SCALE GENOMIC DNA]</scope>
    <source>
        <strain evidence="2 3">CCMP1776</strain>
    </source>
</reference>
<protein>
    <recommendedName>
        <fullName evidence="4">Cyclin N-terminal domain-containing protein</fullName>
    </recommendedName>
</protein>
<evidence type="ECO:0008006" key="4">
    <source>
        <dbReference type="Google" id="ProtNLM"/>
    </source>
</evidence>
<comment type="caution">
    <text evidence="2">The sequence shown here is derived from an EMBL/GenBank/DDBJ whole genome shotgun (WGS) entry which is preliminary data.</text>
</comment>
<accession>A0A4D9CV41</accession>
<feature type="region of interest" description="Disordered" evidence="1">
    <location>
        <begin position="83"/>
        <end position="124"/>
    </location>
</feature>
<dbReference type="InterPro" id="IPR036915">
    <property type="entry name" value="Cyclin-like_sf"/>
</dbReference>
<feature type="compositionally biased region" description="Pro residues" evidence="1">
    <location>
        <begin position="151"/>
        <end position="160"/>
    </location>
</feature>
<evidence type="ECO:0000313" key="3">
    <source>
        <dbReference type="Proteomes" id="UP000355283"/>
    </source>
</evidence>
<dbReference type="SUPFAM" id="SSF47954">
    <property type="entry name" value="Cyclin-like"/>
    <property type="match status" value="1"/>
</dbReference>
<keyword evidence="3" id="KW-1185">Reference proteome</keyword>
<dbReference type="EMBL" id="SDOX01000121">
    <property type="protein sequence ID" value="TFJ81967.1"/>
    <property type="molecule type" value="Genomic_DNA"/>
</dbReference>
<dbReference type="AlphaFoldDB" id="A0A4D9CV41"/>